<sequence>MDIAKGTGRAVGNIVLNTAKTGENATKIAADVVQLVDDVTNSARKSIDVVNTAQDNAIAALRGSSKIIDSGSMLSVEAINGLTKNTENALTLSSQGLTTITASVGVLNEFLTTNKTTLSNLVGGPIEIANQVTTGINSLLKIVLISPINAIIKRLEAYGMRTQLNRDAALKTLQNKIEIEELQRELDKTEAMIRLARASIEKKEQLAKLMMGIEEIPSDQRKGDLVPLINEIKKNPEKQEEVIDALEVENEINASPSQSGGMRKKRLIKHKKMIKKQKKAKTVKKTKTKRKSTNKRKTRK</sequence>
<feature type="compositionally biased region" description="Basic residues" evidence="2">
    <location>
        <begin position="262"/>
        <end position="300"/>
    </location>
</feature>
<evidence type="ECO:0000313" key="3">
    <source>
        <dbReference type="EMBL" id="QHU04014.1"/>
    </source>
</evidence>
<protein>
    <submittedName>
        <fullName evidence="3">Uncharacterized protein</fullName>
    </submittedName>
</protein>
<proteinExistence type="predicted"/>
<name>A0A6C0JK32_9ZZZZ</name>
<evidence type="ECO:0000256" key="1">
    <source>
        <dbReference type="SAM" id="Coils"/>
    </source>
</evidence>
<accession>A0A6C0JK32</accession>
<dbReference type="EMBL" id="MN740390">
    <property type="protein sequence ID" value="QHU04014.1"/>
    <property type="molecule type" value="Genomic_DNA"/>
</dbReference>
<reference evidence="3" key="1">
    <citation type="journal article" date="2020" name="Nature">
        <title>Giant virus diversity and host interactions through global metagenomics.</title>
        <authorList>
            <person name="Schulz F."/>
            <person name="Roux S."/>
            <person name="Paez-Espino D."/>
            <person name="Jungbluth S."/>
            <person name="Walsh D.A."/>
            <person name="Denef V.J."/>
            <person name="McMahon K.D."/>
            <person name="Konstantinidis K.T."/>
            <person name="Eloe-Fadrosh E.A."/>
            <person name="Kyrpides N.C."/>
            <person name="Woyke T."/>
        </authorList>
    </citation>
    <scope>NUCLEOTIDE SEQUENCE</scope>
    <source>
        <strain evidence="3">GVMAG-M-3300027708-20</strain>
    </source>
</reference>
<dbReference type="AlphaFoldDB" id="A0A6C0JK32"/>
<organism evidence="3">
    <name type="scientific">viral metagenome</name>
    <dbReference type="NCBI Taxonomy" id="1070528"/>
    <lineage>
        <taxon>unclassified sequences</taxon>
        <taxon>metagenomes</taxon>
        <taxon>organismal metagenomes</taxon>
    </lineage>
</organism>
<keyword evidence="1" id="KW-0175">Coiled coil</keyword>
<evidence type="ECO:0000256" key="2">
    <source>
        <dbReference type="SAM" id="MobiDB-lite"/>
    </source>
</evidence>
<feature type="coiled-coil region" evidence="1">
    <location>
        <begin position="170"/>
        <end position="206"/>
    </location>
</feature>
<feature type="region of interest" description="Disordered" evidence="2">
    <location>
        <begin position="252"/>
        <end position="300"/>
    </location>
</feature>